<dbReference type="FunFam" id="3.10.20.30:FF:000002">
    <property type="entry name" value="GTP pyrophosphokinase (RelA/SpoT)"/>
    <property type="match status" value="1"/>
</dbReference>
<dbReference type="SUPFAM" id="SSF81271">
    <property type="entry name" value="TGS-like"/>
    <property type="match status" value="1"/>
</dbReference>
<dbReference type="AlphaFoldDB" id="A0A644T8I4"/>
<comment type="pathway">
    <text evidence="2">Purine metabolism.</text>
</comment>
<dbReference type="PANTHER" id="PTHR21262">
    <property type="entry name" value="GUANOSINE-3',5'-BIS DIPHOSPHATE 3'-PYROPHOSPHOHYDROLASE"/>
    <property type="match status" value="1"/>
</dbReference>
<evidence type="ECO:0000256" key="1">
    <source>
        <dbReference type="ARBA" id="ARBA00007476"/>
    </source>
</evidence>
<dbReference type="InterPro" id="IPR004095">
    <property type="entry name" value="TGS"/>
</dbReference>
<dbReference type="Gene3D" id="1.10.3210.10">
    <property type="entry name" value="Hypothetical protein af1432"/>
    <property type="match status" value="1"/>
</dbReference>
<sequence length="507" mass="58321">MVSMEENKEISNPQKEKYLLEDIFEAVPKEKALEKEDKILIEKAFEFAKKAHEGHLRKSGEPYFVHCVETAKNIARQNMDVNTIAAGLLHDTLEDVDVSEEILKEEFGDEILTLVQGVSKLGTIKYKGVERHAESMRKFFVALADDIRVVVIKLCDRLHNVSTLQYIEEEKRKRLAIETLEIHARLADRIGMGKLKGELEDEAFPYAYPDDFEKVKEMFDSVSTASEDYLLKILTRVKDELSIFDIKYLKIDHRLKHLYSLYEKLKKHSWDIQKIYDIAAMRIIVEDVGTCYQALGVIHGLYRPVPGRFKDYIALPKPNGYQSLHTTVFDGEGGTFEVQIRTLQMHEEAEYGIASHLAYKEVGDSKKIKNKQEKSKMSSINEKIAWTKELFQPQDIDSENKDFIKNIKEEFFDKTLFIHTPKGDVIEMPEGSGVIDFAYMVHSDIGNHISGVMVNGKMVSLDTKLKDGNMVEIITKEDAKPGHKWLNYASTSLAKRHIRNYLKEHNL</sequence>
<proteinExistence type="inferred from homology"/>
<evidence type="ECO:0000256" key="2">
    <source>
        <dbReference type="ARBA" id="ARBA00025704"/>
    </source>
</evidence>
<dbReference type="InterPro" id="IPR003607">
    <property type="entry name" value="HD/PDEase_dom"/>
</dbReference>
<dbReference type="EMBL" id="VSSQ01000017">
    <property type="protein sequence ID" value="MPL62221.1"/>
    <property type="molecule type" value="Genomic_DNA"/>
</dbReference>
<keyword evidence="4" id="KW-0808">Transferase</keyword>
<dbReference type="CDD" id="cd01668">
    <property type="entry name" value="TGS_RSH"/>
    <property type="match status" value="1"/>
</dbReference>
<dbReference type="InterPro" id="IPR007685">
    <property type="entry name" value="RelA_SpoT"/>
</dbReference>
<dbReference type="NCBIfam" id="TIGR00691">
    <property type="entry name" value="spoT_relA"/>
    <property type="match status" value="1"/>
</dbReference>
<gene>
    <name evidence="4" type="primary">relA_3</name>
    <name evidence="4" type="ORF">SDC9_07827</name>
</gene>
<dbReference type="Pfam" id="PF02824">
    <property type="entry name" value="TGS"/>
    <property type="match status" value="1"/>
</dbReference>
<dbReference type="GO" id="GO:0015969">
    <property type="term" value="P:guanosine tetraphosphate metabolic process"/>
    <property type="evidence" value="ECO:0007669"/>
    <property type="project" value="InterPro"/>
</dbReference>
<reference evidence="4" key="1">
    <citation type="submission" date="2019-08" db="EMBL/GenBank/DDBJ databases">
        <authorList>
            <person name="Kucharzyk K."/>
            <person name="Murdoch R.W."/>
            <person name="Higgins S."/>
            <person name="Loffler F."/>
        </authorList>
    </citation>
    <scope>NUCLEOTIDE SEQUENCE</scope>
</reference>
<dbReference type="InterPro" id="IPR006674">
    <property type="entry name" value="HD_domain"/>
</dbReference>
<dbReference type="InterPro" id="IPR012676">
    <property type="entry name" value="TGS-like"/>
</dbReference>
<comment type="similarity">
    <text evidence="1">Belongs to the RelA/SpoT family.</text>
</comment>
<dbReference type="FunFam" id="1.10.3210.10:FF:000001">
    <property type="entry name" value="GTP pyrophosphokinase RelA"/>
    <property type="match status" value="1"/>
</dbReference>
<keyword evidence="4" id="KW-0418">Kinase</keyword>
<dbReference type="SMART" id="SM00954">
    <property type="entry name" value="RelA_SpoT"/>
    <property type="match status" value="1"/>
</dbReference>
<comment type="caution">
    <text evidence="4">The sequence shown here is derived from an EMBL/GenBank/DDBJ whole genome shotgun (WGS) entry which is preliminary data.</text>
</comment>
<name>A0A644T8I4_9ZZZZ</name>
<dbReference type="PANTHER" id="PTHR21262:SF31">
    <property type="entry name" value="GTP PYROPHOSPHOKINASE"/>
    <property type="match status" value="1"/>
</dbReference>
<dbReference type="Pfam" id="PF04607">
    <property type="entry name" value="RelA_SpoT"/>
    <property type="match status" value="1"/>
</dbReference>
<dbReference type="GO" id="GO:0008728">
    <property type="term" value="F:GTP diphosphokinase activity"/>
    <property type="evidence" value="ECO:0007669"/>
    <property type="project" value="UniProtKB-EC"/>
</dbReference>
<dbReference type="SUPFAM" id="SSF81301">
    <property type="entry name" value="Nucleotidyltransferase"/>
    <property type="match status" value="1"/>
</dbReference>
<dbReference type="FunFam" id="3.30.460.10:FF:000001">
    <property type="entry name" value="GTP pyrophosphokinase RelA"/>
    <property type="match status" value="1"/>
</dbReference>
<dbReference type="SMART" id="SM00471">
    <property type="entry name" value="HDc"/>
    <property type="match status" value="1"/>
</dbReference>
<dbReference type="Gene3D" id="3.10.20.30">
    <property type="match status" value="1"/>
</dbReference>
<feature type="domain" description="HD" evidence="3">
    <location>
        <begin position="63"/>
        <end position="161"/>
    </location>
</feature>
<dbReference type="SUPFAM" id="SSF109604">
    <property type="entry name" value="HD-domain/PDEase-like"/>
    <property type="match status" value="1"/>
</dbReference>
<evidence type="ECO:0000259" key="3">
    <source>
        <dbReference type="PROSITE" id="PS51831"/>
    </source>
</evidence>
<dbReference type="GO" id="GO:0005886">
    <property type="term" value="C:plasma membrane"/>
    <property type="evidence" value="ECO:0007669"/>
    <property type="project" value="TreeGrafter"/>
</dbReference>
<organism evidence="4">
    <name type="scientific">bioreactor metagenome</name>
    <dbReference type="NCBI Taxonomy" id="1076179"/>
    <lineage>
        <taxon>unclassified sequences</taxon>
        <taxon>metagenomes</taxon>
        <taxon>ecological metagenomes</taxon>
    </lineage>
</organism>
<dbReference type="CDD" id="cd05399">
    <property type="entry name" value="NT_Rel-Spo_like"/>
    <property type="match status" value="1"/>
</dbReference>
<dbReference type="GO" id="GO:0016301">
    <property type="term" value="F:kinase activity"/>
    <property type="evidence" value="ECO:0007669"/>
    <property type="project" value="UniProtKB-KW"/>
</dbReference>
<evidence type="ECO:0000313" key="4">
    <source>
        <dbReference type="EMBL" id="MPL62221.1"/>
    </source>
</evidence>
<dbReference type="InterPro" id="IPR033655">
    <property type="entry name" value="TGS_RelA/SpoT"/>
</dbReference>
<dbReference type="CDD" id="cd00077">
    <property type="entry name" value="HDc"/>
    <property type="match status" value="1"/>
</dbReference>
<dbReference type="Gene3D" id="3.30.460.10">
    <property type="entry name" value="Beta Polymerase, domain 2"/>
    <property type="match status" value="1"/>
</dbReference>
<protein>
    <submittedName>
        <fullName evidence="4">GTP pyrophosphokinase</fullName>
        <ecNumber evidence="4">2.7.6.5</ecNumber>
    </submittedName>
</protein>
<dbReference type="InterPro" id="IPR012675">
    <property type="entry name" value="Beta-grasp_dom_sf"/>
</dbReference>
<dbReference type="InterPro" id="IPR004811">
    <property type="entry name" value="RelA/Spo_fam"/>
</dbReference>
<dbReference type="EC" id="2.7.6.5" evidence="4"/>
<dbReference type="InterPro" id="IPR043519">
    <property type="entry name" value="NT_sf"/>
</dbReference>
<dbReference type="PROSITE" id="PS51831">
    <property type="entry name" value="HD"/>
    <property type="match status" value="1"/>
</dbReference>
<accession>A0A644T8I4</accession>
<dbReference type="Pfam" id="PF13328">
    <property type="entry name" value="HD_4"/>
    <property type="match status" value="1"/>
</dbReference>